<dbReference type="InterPro" id="IPR005331">
    <property type="entry name" value="Sulfotransferase"/>
</dbReference>
<sequence length="668" mass="73815">MYLGIGPLRFTSPTPPQRRVLSVRPCPAAVTARSGDALSFSQVGAGVRPTEAAAALWPRSGAKWQPRVRLSGNPGDGRGPQHDRPHPRGRWTAPSSGSFEARGPWGRGSRRARVGAAPASSREGPADRRSDPLSARPPPPPPRRGGAQAGGGAPGGRGVISSLLPEAPLALRWEPSRRASRIRRCCGERGEGGGWRWEAGDGPDPGPRKNTPPRPLPLPLLRAPAAGPRRSPHPPHRAPPGAGGGPGPELGRRSSLPPGRPGAEDSPWSTEPGLAAPAAPRAPAAPGIKFSIRPQQPYNDLPPGSSRDGDLKAPTEKVTRNLSSRAPRGLNLLVPDRPRAPRNMGARLRPRQRRRRLLIKKTPAAAAAVPANSSAGAFVRPAPWAAAGHWVTLQRSQQERKRVMREACAKYRASSSRRAVTPRHVSRLFVEDRHRVLYCEVPKAGCSNWKRVLMVMAGLASSTADIQHNTVHYGGALRRLDTFDRQGILHRLSTYTKMLFVREPFERLVSAFRDKFEHPNSYYHPVFGKAILARYRANASREALRTGSGVRFPEFVQYLLDVHRPVGMDIHWDHVSRLCSPCLIDYDFVGKFESMEEDANFFLSLIRAPRNLTFPQFKDRHSQEARTTAQITHQYFTQLSALQRQRTYDFYYMDYLMFNYSKPFADLY</sequence>
<organism evidence="13 14">
    <name type="scientific">Felis catus</name>
    <name type="common">Cat</name>
    <name type="synonym">Felis silvestris catus</name>
    <dbReference type="NCBI Taxonomy" id="9685"/>
    <lineage>
        <taxon>Eukaryota</taxon>
        <taxon>Metazoa</taxon>
        <taxon>Chordata</taxon>
        <taxon>Craniata</taxon>
        <taxon>Vertebrata</taxon>
        <taxon>Euteleostomi</taxon>
        <taxon>Mammalia</taxon>
        <taxon>Eutheria</taxon>
        <taxon>Laurasiatheria</taxon>
        <taxon>Carnivora</taxon>
        <taxon>Feliformia</taxon>
        <taxon>Felidae</taxon>
        <taxon>Felinae</taxon>
        <taxon>Felis</taxon>
    </lineage>
</organism>
<evidence type="ECO:0000256" key="6">
    <source>
        <dbReference type="ARBA" id="ARBA00022989"/>
    </source>
</evidence>
<evidence type="ECO:0000256" key="3">
    <source>
        <dbReference type="ARBA" id="ARBA00022679"/>
    </source>
</evidence>
<dbReference type="EC" id="2.8.2.-" evidence="11"/>
<keyword evidence="5 11" id="KW-0735">Signal-anchor</keyword>
<dbReference type="PANTHER" id="PTHR12137">
    <property type="entry name" value="CARBOHYDRATE SULFOTRANSFERASE"/>
    <property type="match status" value="1"/>
</dbReference>
<keyword evidence="7 11" id="KW-0333">Golgi apparatus</keyword>
<feature type="compositionally biased region" description="Gly residues" evidence="12">
    <location>
        <begin position="147"/>
        <end position="158"/>
    </location>
</feature>
<evidence type="ECO:0000256" key="9">
    <source>
        <dbReference type="ARBA" id="ARBA00023180"/>
    </source>
</evidence>
<comment type="similarity">
    <text evidence="2 11">Belongs to the sulfotransferase 2 family.</text>
</comment>
<proteinExistence type="inferred from homology"/>
<dbReference type="Pfam" id="PF03567">
    <property type="entry name" value="Sulfotransfer_2"/>
    <property type="match status" value="1"/>
</dbReference>
<evidence type="ECO:0000256" key="4">
    <source>
        <dbReference type="ARBA" id="ARBA00022692"/>
    </source>
</evidence>
<reference evidence="13" key="3">
    <citation type="submission" date="2025-09" db="UniProtKB">
        <authorList>
            <consortium name="Ensembl"/>
        </authorList>
    </citation>
    <scope>IDENTIFICATION</scope>
    <source>
        <strain evidence="13">breed Abyssinian</strain>
    </source>
</reference>
<evidence type="ECO:0000256" key="7">
    <source>
        <dbReference type="ARBA" id="ARBA00023034"/>
    </source>
</evidence>
<accession>A0ABI7WZJ8</accession>
<keyword evidence="6" id="KW-1133">Transmembrane helix</keyword>
<dbReference type="PANTHER" id="PTHR12137:SF7">
    <property type="entry name" value="CARBOHYDRATE SULFOTRANSFERASE 8"/>
    <property type="match status" value="1"/>
</dbReference>
<feature type="compositionally biased region" description="Low complexity" evidence="12">
    <location>
        <begin position="275"/>
        <end position="286"/>
    </location>
</feature>
<evidence type="ECO:0000256" key="10">
    <source>
        <dbReference type="ARBA" id="ARBA00023277"/>
    </source>
</evidence>
<feature type="region of interest" description="Disordered" evidence="12">
    <location>
        <begin position="58"/>
        <end position="344"/>
    </location>
</feature>
<feature type="compositionally biased region" description="Low complexity" evidence="12">
    <location>
        <begin position="219"/>
        <end position="229"/>
    </location>
</feature>
<comment type="subcellular location">
    <subcellularLocation>
        <location evidence="1 11">Golgi apparatus membrane</location>
        <topology evidence="1 11">Single-pass type II membrane protein</topology>
    </subcellularLocation>
</comment>
<keyword evidence="8" id="KW-0472">Membrane</keyword>
<evidence type="ECO:0000313" key="14">
    <source>
        <dbReference type="Proteomes" id="UP000823872"/>
    </source>
</evidence>
<dbReference type="Proteomes" id="UP000823872">
    <property type="component" value="Chromosome E2"/>
</dbReference>
<evidence type="ECO:0000256" key="8">
    <source>
        <dbReference type="ARBA" id="ARBA00023136"/>
    </source>
</evidence>
<dbReference type="GeneTree" id="ENSGT00940000159100"/>
<evidence type="ECO:0000256" key="11">
    <source>
        <dbReference type="RuleBase" id="RU364020"/>
    </source>
</evidence>
<evidence type="ECO:0000256" key="5">
    <source>
        <dbReference type="ARBA" id="ARBA00022968"/>
    </source>
</evidence>
<keyword evidence="3 11" id="KW-0808">Transferase</keyword>
<reference evidence="13" key="2">
    <citation type="submission" date="2025-08" db="UniProtKB">
        <authorList>
            <consortium name="Ensembl"/>
        </authorList>
    </citation>
    <scope>IDENTIFICATION</scope>
    <source>
        <strain evidence="13">breed Abyssinian</strain>
    </source>
</reference>
<evidence type="ECO:0000256" key="12">
    <source>
        <dbReference type="SAM" id="MobiDB-lite"/>
    </source>
</evidence>
<reference evidence="13 14" key="1">
    <citation type="submission" date="2021-02" db="EMBL/GenBank/DDBJ databases">
        <title>Safari Cat Assemblies.</title>
        <authorList>
            <person name="Bredemeyer K.R."/>
            <person name="Murphy W.J."/>
        </authorList>
    </citation>
    <scope>NUCLEOTIDE SEQUENCE [LARGE SCALE GENOMIC DNA]</scope>
</reference>
<evidence type="ECO:0000256" key="1">
    <source>
        <dbReference type="ARBA" id="ARBA00004323"/>
    </source>
</evidence>
<dbReference type="Ensembl" id="ENSFCTT00005024031.1">
    <property type="protein sequence ID" value="ENSFCTP00005015677.1"/>
    <property type="gene ID" value="ENSFCTG00005008608.1"/>
</dbReference>
<keyword evidence="14" id="KW-1185">Reference proteome</keyword>
<keyword evidence="10 11" id="KW-0119">Carbohydrate metabolism</keyword>
<evidence type="ECO:0000313" key="13">
    <source>
        <dbReference type="Ensembl" id="ENSFCTP00005015677.1"/>
    </source>
</evidence>
<feature type="compositionally biased region" description="Basic and acidic residues" evidence="12">
    <location>
        <begin position="307"/>
        <end position="319"/>
    </location>
</feature>
<keyword evidence="4" id="KW-0812">Transmembrane</keyword>
<dbReference type="InterPro" id="IPR018011">
    <property type="entry name" value="Carb_sulfotrans_8-10"/>
</dbReference>
<evidence type="ECO:0000256" key="2">
    <source>
        <dbReference type="ARBA" id="ARBA00006339"/>
    </source>
</evidence>
<name>A0ABI7WZJ8_FELCA</name>
<gene>
    <name evidence="13" type="primary">CHST8</name>
</gene>
<protein>
    <recommendedName>
        <fullName evidence="11">Carbohydrate sulfotransferase</fullName>
        <ecNumber evidence="11">2.8.2.-</ecNumber>
    </recommendedName>
</protein>
<keyword evidence="9 11" id="KW-0325">Glycoprotein</keyword>